<dbReference type="Pfam" id="PF00266">
    <property type="entry name" value="Aminotran_5"/>
    <property type="match status" value="1"/>
</dbReference>
<dbReference type="AlphaFoldDB" id="A0A7C5TKJ7"/>
<dbReference type="InterPro" id="IPR024169">
    <property type="entry name" value="SP_NH2Trfase/AEP_transaminase"/>
</dbReference>
<dbReference type="InterPro" id="IPR015421">
    <property type="entry name" value="PyrdxlP-dep_Trfase_major"/>
</dbReference>
<protein>
    <submittedName>
        <fullName evidence="9">Alanine--glyoxylate aminotransferase family protein</fullName>
    </submittedName>
</protein>
<sequence length="390" mass="43892">MMKFYTDYFILTPGPTEIPHRIRMALARESTNPDLDPEFLEKYNHVREMLKKLLNTVNGSVYIMVGEAMLGLEAAIANLLNPNDKVLVIANGIFGEGFADIIKAYNGIPILIGTNEDDWRKSIDIHLIDRELERNKDIVAVTLVHCDTPSAILNDLPAIAKIVKQYGVLLIVDSVSTIGGVPINFDDNGIDIMIGGSQKVLNVPPGLTIMAISKNAWSRMEEVNYRGFYLNLRLWRDNLDIQGIFPYTMSDVLIYALEESLKMIFDEGIENVYKRHIMARNASWKALEALGLTPFPKAIEFSSPTVTAFLVPNGITDKELREYMWKKYGVMLAGSWGRLQGKIVRIGHMGIQASRTHLLIAYTTLAKVLKERGYNVRVDKVIDAIEDTFK</sequence>
<comment type="cofactor">
    <cofactor evidence="1 7">
        <name>pyridoxal 5'-phosphate</name>
        <dbReference type="ChEBI" id="CHEBI:597326"/>
    </cofactor>
</comment>
<evidence type="ECO:0000256" key="6">
    <source>
        <dbReference type="RuleBase" id="RU004075"/>
    </source>
</evidence>
<dbReference type="EMBL" id="DRUB01000031">
    <property type="protein sequence ID" value="HHR95559.1"/>
    <property type="molecule type" value="Genomic_DNA"/>
</dbReference>
<reference evidence="9" key="1">
    <citation type="journal article" date="2020" name="mSystems">
        <title>Genome- and Community-Level Interaction Insights into Carbon Utilization and Element Cycling Functions of Hydrothermarchaeota in Hydrothermal Sediment.</title>
        <authorList>
            <person name="Zhou Z."/>
            <person name="Liu Y."/>
            <person name="Xu W."/>
            <person name="Pan J."/>
            <person name="Luo Z.H."/>
            <person name="Li M."/>
        </authorList>
    </citation>
    <scope>NUCLEOTIDE SEQUENCE [LARGE SCALE GENOMIC DNA]</scope>
    <source>
        <strain evidence="10">SpSt-1</strain>
        <strain evidence="9">SpSt-1121</strain>
    </source>
</reference>
<dbReference type="Gene3D" id="3.40.640.10">
    <property type="entry name" value="Type I PLP-dependent aspartate aminotransferase-like (Major domain)"/>
    <property type="match status" value="1"/>
</dbReference>
<keyword evidence="4 9" id="KW-0808">Transferase</keyword>
<dbReference type="PIRSF" id="PIRSF000524">
    <property type="entry name" value="SPT"/>
    <property type="match status" value="1"/>
</dbReference>
<evidence type="ECO:0000256" key="3">
    <source>
        <dbReference type="ARBA" id="ARBA00022576"/>
    </source>
</evidence>
<dbReference type="SUPFAM" id="SSF53383">
    <property type="entry name" value="PLP-dependent transferases"/>
    <property type="match status" value="1"/>
</dbReference>
<dbReference type="PANTHER" id="PTHR21152">
    <property type="entry name" value="AMINOTRANSFERASE CLASS V"/>
    <property type="match status" value="1"/>
</dbReference>
<evidence type="ECO:0000256" key="2">
    <source>
        <dbReference type="ARBA" id="ARBA00009236"/>
    </source>
</evidence>
<dbReference type="GO" id="GO:0019265">
    <property type="term" value="P:glycine biosynthetic process, by transamination of glyoxylate"/>
    <property type="evidence" value="ECO:0007669"/>
    <property type="project" value="TreeGrafter"/>
</dbReference>
<dbReference type="GO" id="GO:0008453">
    <property type="term" value="F:alanine-glyoxylate transaminase activity"/>
    <property type="evidence" value="ECO:0007669"/>
    <property type="project" value="TreeGrafter"/>
</dbReference>
<evidence type="ECO:0000256" key="5">
    <source>
        <dbReference type="ARBA" id="ARBA00022898"/>
    </source>
</evidence>
<dbReference type="Gene3D" id="3.90.1150.10">
    <property type="entry name" value="Aspartate Aminotransferase, domain 1"/>
    <property type="match status" value="1"/>
</dbReference>
<keyword evidence="3 9" id="KW-0032">Aminotransferase</keyword>
<evidence type="ECO:0000256" key="7">
    <source>
        <dbReference type="RuleBase" id="RU004504"/>
    </source>
</evidence>
<dbReference type="PANTHER" id="PTHR21152:SF24">
    <property type="entry name" value="ALANINE--GLYOXYLATE AMINOTRANSFERASE 1"/>
    <property type="match status" value="1"/>
</dbReference>
<keyword evidence="5" id="KW-0663">Pyridoxal phosphate</keyword>
<proteinExistence type="inferred from homology"/>
<dbReference type="PROSITE" id="PS00595">
    <property type="entry name" value="AA_TRANSFER_CLASS_5"/>
    <property type="match status" value="1"/>
</dbReference>
<dbReference type="GO" id="GO:0004760">
    <property type="term" value="F:L-serine-pyruvate transaminase activity"/>
    <property type="evidence" value="ECO:0007669"/>
    <property type="project" value="TreeGrafter"/>
</dbReference>
<comment type="caution">
    <text evidence="9">The sequence shown here is derived from an EMBL/GenBank/DDBJ whole genome shotgun (WGS) entry which is preliminary data.</text>
</comment>
<comment type="similarity">
    <text evidence="2 6">Belongs to the class-V pyridoxal-phosphate-dependent aminotransferase family.</text>
</comment>
<evidence type="ECO:0000313" key="10">
    <source>
        <dbReference type="EMBL" id="HHR95559.1"/>
    </source>
</evidence>
<gene>
    <name evidence="10" type="ORF">ENL47_01735</name>
    <name evidence="9" type="ORF">ENM84_02675</name>
</gene>
<name>A0A7C5TKJ7_9CREN</name>
<evidence type="ECO:0000256" key="4">
    <source>
        <dbReference type="ARBA" id="ARBA00022679"/>
    </source>
</evidence>
<dbReference type="InterPro" id="IPR015422">
    <property type="entry name" value="PyrdxlP-dep_Trfase_small"/>
</dbReference>
<evidence type="ECO:0000256" key="1">
    <source>
        <dbReference type="ARBA" id="ARBA00001933"/>
    </source>
</evidence>
<dbReference type="InterPro" id="IPR015424">
    <property type="entry name" value="PyrdxlP-dep_Trfase"/>
</dbReference>
<evidence type="ECO:0000259" key="8">
    <source>
        <dbReference type="Pfam" id="PF00266"/>
    </source>
</evidence>
<evidence type="ECO:0000313" key="9">
    <source>
        <dbReference type="EMBL" id="HHP81550.1"/>
    </source>
</evidence>
<dbReference type="InterPro" id="IPR000192">
    <property type="entry name" value="Aminotrans_V_dom"/>
</dbReference>
<feature type="domain" description="Aminotransferase class V" evidence="8">
    <location>
        <begin position="32"/>
        <end position="332"/>
    </location>
</feature>
<dbReference type="EMBL" id="DRZI01000116">
    <property type="protein sequence ID" value="HHP81550.1"/>
    <property type="molecule type" value="Genomic_DNA"/>
</dbReference>
<dbReference type="InterPro" id="IPR020578">
    <property type="entry name" value="Aminotrans_V_PyrdxlP_BS"/>
</dbReference>
<accession>A0A7C5TKJ7</accession>
<organism evidence="9">
    <name type="scientific">Ignisphaera aggregans</name>
    <dbReference type="NCBI Taxonomy" id="334771"/>
    <lineage>
        <taxon>Archaea</taxon>
        <taxon>Thermoproteota</taxon>
        <taxon>Thermoprotei</taxon>
        <taxon>Desulfurococcales</taxon>
        <taxon>Desulfurococcaceae</taxon>
        <taxon>Ignisphaera</taxon>
    </lineage>
</organism>